<dbReference type="Gene3D" id="3.40.50.1980">
    <property type="entry name" value="Nitrogenase molybdenum iron protein domain"/>
    <property type="match status" value="2"/>
</dbReference>
<evidence type="ECO:0000313" key="7">
    <source>
        <dbReference type="Proteomes" id="UP000654257"/>
    </source>
</evidence>
<feature type="domain" description="Fe/B12 periplasmic-binding" evidence="5">
    <location>
        <begin position="44"/>
        <end position="302"/>
    </location>
</feature>
<accession>A0A917FW21</accession>
<keyword evidence="7" id="KW-1185">Reference proteome</keyword>
<name>A0A917FW21_9NOCA</name>
<protein>
    <recommendedName>
        <fullName evidence="5">Fe/B12 periplasmic-binding domain-containing protein</fullName>
    </recommendedName>
</protein>
<dbReference type="PROSITE" id="PS50983">
    <property type="entry name" value="FE_B12_PBP"/>
    <property type="match status" value="1"/>
</dbReference>
<evidence type="ECO:0000259" key="5">
    <source>
        <dbReference type="PROSITE" id="PS50983"/>
    </source>
</evidence>
<proteinExistence type="inferred from homology"/>
<dbReference type="EMBL" id="BMCU01000002">
    <property type="protein sequence ID" value="GGG06040.1"/>
    <property type="molecule type" value="Genomic_DNA"/>
</dbReference>
<dbReference type="Pfam" id="PF01497">
    <property type="entry name" value="Peripla_BP_2"/>
    <property type="match status" value="1"/>
</dbReference>
<organism evidence="6 7">
    <name type="scientific">Rhodococcoides trifolii</name>
    <dbReference type="NCBI Taxonomy" id="908250"/>
    <lineage>
        <taxon>Bacteria</taxon>
        <taxon>Bacillati</taxon>
        <taxon>Actinomycetota</taxon>
        <taxon>Actinomycetes</taxon>
        <taxon>Mycobacteriales</taxon>
        <taxon>Nocardiaceae</taxon>
        <taxon>Rhodococcoides</taxon>
    </lineage>
</organism>
<comment type="similarity">
    <text evidence="2">Belongs to the bacterial solute-binding protein 8 family.</text>
</comment>
<dbReference type="InterPro" id="IPR051313">
    <property type="entry name" value="Bact_iron-sidero_bind"/>
</dbReference>
<dbReference type="AlphaFoldDB" id="A0A917FW21"/>
<keyword evidence="4" id="KW-0732">Signal</keyword>
<evidence type="ECO:0000256" key="3">
    <source>
        <dbReference type="ARBA" id="ARBA00022448"/>
    </source>
</evidence>
<dbReference type="PANTHER" id="PTHR30532">
    <property type="entry name" value="IRON III DICITRATE-BINDING PERIPLASMIC PROTEIN"/>
    <property type="match status" value="1"/>
</dbReference>
<comment type="subcellular location">
    <subcellularLocation>
        <location evidence="1">Cell envelope</location>
    </subcellularLocation>
</comment>
<gene>
    <name evidence="6" type="ORF">GCM10007304_20170</name>
</gene>
<comment type="caution">
    <text evidence="6">The sequence shown here is derived from an EMBL/GenBank/DDBJ whole genome shotgun (WGS) entry which is preliminary data.</text>
</comment>
<keyword evidence="3" id="KW-0813">Transport</keyword>
<dbReference type="SUPFAM" id="SSF53807">
    <property type="entry name" value="Helical backbone' metal receptor"/>
    <property type="match status" value="1"/>
</dbReference>
<evidence type="ECO:0000256" key="2">
    <source>
        <dbReference type="ARBA" id="ARBA00008814"/>
    </source>
</evidence>
<evidence type="ECO:0000256" key="4">
    <source>
        <dbReference type="ARBA" id="ARBA00022729"/>
    </source>
</evidence>
<dbReference type="Proteomes" id="UP000654257">
    <property type="component" value="Unassembled WGS sequence"/>
</dbReference>
<evidence type="ECO:0000313" key="6">
    <source>
        <dbReference type="EMBL" id="GGG06040.1"/>
    </source>
</evidence>
<sequence length="303" mass="31096">MGVERDTVGLCPLLAPPDDVGRQGDSRLVLGSGKATTVPADPQRIVVLDTPSLDAACTVGIWERVVGAATAPALNAPDALRPTYLGTGISQIAGVGPVGSPDLAQIAALSPDLIVGSDSLGAEMSARIGEIAPTVLTRSSASWSDRSLLAATAMGRREAATAELAKFRTDAADIGRQIVASQTEASVVRFGPDYGQIPGSDSFAGQVLGAAGVRRPFAQMSTTTNFDTADPAPAEGDLIYVMFAPGGLDNGTAILRTDAWRDLGAVVDGRVFAVDDAVWSGEGIIAAETMLTDLKNSLNAYVS</sequence>
<dbReference type="GO" id="GO:0030288">
    <property type="term" value="C:outer membrane-bounded periplasmic space"/>
    <property type="evidence" value="ECO:0007669"/>
    <property type="project" value="TreeGrafter"/>
</dbReference>
<reference evidence="6" key="1">
    <citation type="journal article" date="2014" name="Int. J. Syst. Evol. Microbiol.">
        <title>Complete genome sequence of Corynebacterium casei LMG S-19264T (=DSM 44701T), isolated from a smear-ripened cheese.</title>
        <authorList>
            <consortium name="US DOE Joint Genome Institute (JGI-PGF)"/>
            <person name="Walter F."/>
            <person name="Albersmeier A."/>
            <person name="Kalinowski J."/>
            <person name="Ruckert C."/>
        </authorList>
    </citation>
    <scope>NUCLEOTIDE SEQUENCE</scope>
    <source>
        <strain evidence="6">CCM 7905</strain>
    </source>
</reference>
<dbReference type="PANTHER" id="PTHR30532:SF25">
    <property type="entry name" value="IRON(III) DICITRATE-BINDING PERIPLASMIC PROTEIN"/>
    <property type="match status" value="1"/>
</dbReference>
<reference evidence="6" key="2">
    <citation type="submission" date="2020-09" db="EMBL/GenBank/DDBJ databases">
        <authorList>
            <person name="Sun Q."/>
            <person name="Sedlacek I."/>
        </authorList>
    </citation>
    <scope>NUCLEOTIDE SEQUENCE</scope>
    <source>
        <strain evidence="6">CCM 7905</strain>
    </source>
</reference>
<dbReference type="InterPro" id="IPR002491">
    <property type="entry name" value="ABC_transptr_periplasmic_BD"/>
</dbReference>
<dbReference type="GO" id="GO:1901678">
    <property type="term" value="P:iron coordination entity transport"/>
    <property type="evidence" value="ECO:0007669"/>
    <property type="project" value="UniProtKB-ARBA"/>
</dbReference>
<evidence type="ECO:0000256" key="1">
    <source>
        <dbReference type="ARBA" id="ARBA00004196"/>
    </source>
</evidence>